<feature type="transmembrane region" description="Helical" evidence="7">
    <location>
        <begin position="102"/>
        <end position="122"/>
    </location>
</feature>
<feature type="transmembrane region" description="Helical" evidence="7">
    <location>
        <begin position="128"/>
        <end position="145"/>
    </location>
</feature>
<dbReference type="Proteomes" id="UP000260649">
    <property type="component" value="Unassembled WGS sequence"/>
</dbReference>
<dbReference type="AlphaFoldDB" id="A0A3E2B261"/>
<evidence type="ECO:0000256" key="6">
    <source>
        <dbReference type="ARBA" id="ARBA00023136"/>
    </source>
</evidence>
<dbReference type="RefSeq" id="WP_117142525.1">
    <property type="nucleotide sequence ID" value="NZ_CAKXKJ010000008.1"/>
</dbReference>
<evidence type="ECO:0000313" key="10">
    <source>
        <dbReference type="Proteomes" id="UP000260649"/>
    </source>
</evidence>
<keyword evidence="2 7" id="KW-0813">Transport</keyword>
<keyword evidence="3" id="KW-1003">Cell membrane</keyword>
<feature type="transmembrane region" description="Helical" evidence="7">
    <location>
        <begin position="71"/>
        <end position="90"/>
    </location>
</feature>
<dbReference type="CDD" id="cd06261">
    <property type="entry name" value="TM_PBP2"/>
    <property type="match status" value="1"/>
</dbReference>
<dbReference type="OrthoDB" id="308958at2"/>
<reference evidence="9 10" key="1">
    <citation type="submission" date="2018-07" db="EMBL/GenBank/DDBJ databases">
        <title>GABA Modulating Bacteria of the Human Gut Microbiota.</title>
        <authorList>
            <person name="Strandwitz P."/>
            <person name="Kim K.H."/>
            <person name="Terekhova D."/>
            <person name="Liu J.K."/>
            <person name="Sharma A."/>
            <person name="Levering J."/>
            <person name="Mcdonald D."/>
            <person name="Dietrich D."/>
            <person name="Ramadhar T.R."/>
            <person name="Lekbua A."/>
            <person name="Mroue N."/>
            <person name="Liston C."/>
            <person name="Stewart E.J."/>
            <person name="Dubin M.J."/>
            <person name="Zengler K."/>
            <person name="Knight R."/>
            <person name="Gilbert J.A."/>
            <person name="Clardy J."/>
            <person name="Lewis K."/>
        </authorList>
    </citation>
    <scope>NUCLEOTIDE SEQUENCE [LARGE SCALE GENOMIC DNA]</scope>
    <source>
        <strain evidence="9 10">KLE1738</strain>
    </source>
</reference>
<dbReference type="SUPFAM" id="SSF161098">
    <property type="entry name" value="MetI-like"/>
    <property type="match status" value="1"/>
</dbReference>
<dbReference type="InterPro" id="IPR035906">
    <property type="entry name" value="MetI-like_sf"/>
</dbReference>
<name>A0A3E2B261_9FIRM</name>
<evidence type="ECO:0000256" key="7">
    <source>
        <dbReference type="RuleBase" id="RU363032"/>
    </source>
</evidence>
<evidence type="ECO:0000313" key="9">
    <source>
        <dbReference type="EMBL" id="RFT06061.1"/>
    </source>
</evidence>
<comment type="subcellular location">
    <subcellularLocation>
        <location evidence="1 7">Cell membrane</location>
        <topology evidence="1 7">Multi-pass membrane protein</topology>
    </subcellularLocation>
</comment>
<keyword evidence="10" id="KW-1185">Reference proteome</keyword>
<dbReference type="GO" id="GO:0055085">
    <property type="term" value="P:transmembrane transport"/>
    <property type="evidence" value="ECO:0007669"/>
    <property type="project" value="InterPro"/>
</dbReference>
<gene>
    <name evidence="9" type="ORF">DV520_09170</name>
</gene>
<proteinExistence type="inferred from homology"/>
<dbReference type="Gene3D" id="1.10.3720.10">
    <property type="entry name" value="MetI-like"/>
    <property type="match status" value="1"/>
</dbReference>
<evidence type="ECO:0000256" key="4">
    <source>
        <dbReference type="ARBA" id="ARBA00022692"/>
    </source>
</evidence>
<dbReference type="GeneID" id="97995900"/>
<evidence type="ECO:0000256" key="5">
    <source>
        <dbReference type="ARBA" id="ARBA00022989"/>
    </source>
</evidence>
<keyword evidence="5 7" id="KW-1133">Transmembrane helix</keyword>
<keyword evidence="6 7" id="KW-0472">Membrane</keyword>
<protein>
    <submittedName>
        <fullName evidence="9">ABC transporter permease subunit</fullName>
    </submittedName>
</protein>
<feature type="domain" description="ABC transmembrane type-1" evidence="8">
    <location>
        <begin position="60"/>
        <end position="244"/>
    </location>
</feature>
<evidence type="ECO:0000256" key="1">
    <source>
        <dbReference type="ARBA" id="ARBA00004651"/>
    </source>
</evidence>
<accession>A0A3E2B261</accession>
<comment type="caution">
    <text evidence="9">The sequence shown here is derived from an EMBL/GenBank/DDBJ whole genome shotgun (WGS) entry which is preliminary data.</text>
</comment>
<sequence>MKRVRQFFSRYRSGLQRAGAVLLALAVWQGLAMGVGQKLLVPSPLSVVERLGGIWQEADFWGTVWFTFRKIVAGFLLGLGFGLGLGALAGRFPLFEILFRPWATMIKSIPVASFIIICLIWMSSSRLSIFISFLMVLPIVYTNVLQSIRSADRQLLEAVSIFRLSWPKRALYLWLPQLKPYLLSACTVSLGISWKAGIAAEIIGIPAGSIGRMFYDAKVYFNTVDLFAWTVIVVVISVLFEKGFLALLKGVFGRLETL</sequence>
<dbReference type="PANTHER" id="PTHR30151">
    <property type="entry name" value="ALKANE SULFONATE ABC TRANSPORTER-RELATED, MEMBRANE SUBUNIT"/>
    <property type="match status" value="1"/>
</dbReference>
<evidence type="ECO:0000256" key="3">
    <source>
        <dbReference type="ARBA" id="ARBA00022475"/>
    </source>
</evidence>
<keyword evidence="4 7" id="KW-0812">Transmembrane</keyword>
<dbReference type="GO" id="GO:0005886">
    <property type="term" value="C:plasma membrane"/>
    <property type="evidence" value="ECO:0007669"/>
    <property type="project" value="UniProtKB-SubCell"/>
</dbReference>
<dbReference type="EMBL" id="QQRQ01000017">
    <property type="protein sequence ID" value="RFT06061.1"/>
    <property type="molecule type" value="Genomic_DNA"/>
</dbReference>
<evidence type="ECO:0000259" key="8">
    <source>
        <dbReference type="PROSITE" id="PS50928"/>
    </source>
</evidence>
<dbReference type="Pfam" id="PF00528">
    <property type="entry name" value="BPD_transp_1"/>
    <property type="match status" value="1"/>
</dbReference>
<dbReference type="PROSITE" id="PS50928">
    <property type="entry name" value="ABC_TM1"/>
    <property type="match status" value="1"/>
</dbReference>
<evidence type="ECO:0000256" key="2">
    <source>
        <dbReference type="ARBA" id="ARBA00022448"/>
    </source>
</evidence>
<organism evidence="9 10">
    <name type="scientific">Evtepia gabavorous</name>
    <dbReference type="NCBI Taxonomy" id="2211183"/>
    <lineage>
        <taxon>Bacteria</taxon>
        <taxon>Bacillati</taxon>
        <taxon>Bacillota</taxon>
        <taxon>Clostridia</taxon>
        <taxon>Eubacteriales</taxon>
        <taxon>Evtepia</taxon>
    </lineage>
</organism>
<dbReference type="PANTHER" id="PTHR30151:SF0">
    <property type="entry name" value="ABC TRANSPORTER PERMEASE PROTEIN MJ0413-RELATED"/>
    <property type="match status" value="1"/>
</dbReference>
<comment type="similarity">
    <text evidence="7">Belongs to the binding-protein-dependent transport system permease family.</text>
</comment>
<feature type="transmembrane region" description="Helical" evidence="7">
    <location>
        <begin position="219"/>
        <end position="240"/>
    </location>
</feature>
<dbReference type="InterPro" id="IPR000515">
    <property type="entry name" value="MetI-like"/>
</dbReference>